<dbReference type="RefSeq" id="WP_089777356.1">
    <property type="nucleotide sequence ID" value="NZ_CABLRR010000002.1"/>
</dbReference>
<dbReference type="OrthoDB" id="178000at2157"/>
<dbReference type="EMBL" id="CSTE01000002">
    <property type="protein sequence ID" value="CQR49428.1"/>
    <property type="molecule type" value="Genomic_DNA"/>
</dbReference>
<feature type="compositionally biased region" description="Acidic residues" evidence="1">
    <location>
        <begin position="264"/>
        <end position="284"/>
    </location>
</feature>
<evidence type="ECO:0000313" key="2">
    <source>
        <dbReference type="EMBL" id="CQR49428.1"/>
    </source>
</evidence>
<dbReference type="Proteomes" id="UP000198902">
    <property type="component" value="Unassembled WGS sequence"/>
</dbReference>
<name>A0A0D6JP99_9EURY</name>
<organism evidence="2 3">
    <name type="scientific">Haloferax massiliensis</name>
    <dbReference type="NCBI Taxonomy" id="1476858"/>
    <lineage>
        <taxon>Archaea</taxon>
        <taxon>Methanobacteriati</taxon>
        <taxon>Methanobacteriota</taxon>
        <taxon>Stenosarchaea group</taxon>
        <taxon>Halobacteria</taxon>
        <taxon>Halobacteriales</taxon>
        <taxon>Haloferacaceae</taxon>
        <taxon>Haloferax</taxon>
    </lineage>
</organism>
<gene>
    <name evidence="2" type="ORF">BN996_00889</name>
</gene>
<protein>
    <submittedName>
        <fullName evidence="2">Uncharacterized protein</fullName>
    </submittedName>
</protein>
<feature type="region of interest" description="Disordered" evidence="1">
    <location>
        <begin position="264"/>
        <end position="313"/>
    </location>
</feature>
<evidence type="ECO:0000256" key="1">
    <source>
        <dbReference type="SAM" id="MobiDB-lite"/>
    </source>
</evidence>
<accession>A0A0D6JP99</accession>
<proteinExistence type="predicted"/>
<evidence type="ECO:0000313" key="3">
    <source>
        <dbReference type="Proteomes" id="UP000198902"/>
    </source>
</evidence>
<reference evidence="3" key="1">
    <citation type="submission" date="2015-03" db="EMBL/GenBank/DDBJ databases">
        <authorList>
            <person name="Urmite Genomes"/>
        </authorList>
    </citation>
    <scope>NUCLEOTIDE SEQUENCE [LARGE SCALE GENOMIC DNA]</scope>
    <source>
        <strain evidence="3">Arc-Hr</strain>
    </source>
</reference>
<keyword evidence="3" id="KW-1185">Reference proteome</keyword>
<sequence>MQGEDGASLPDDLRTWVEARADEEGVDPETVLARALGTYRLAVSDAGESLDDADAVPGRLDGVEERVVELEGELDEKLADVRTRVVQVKREADEKAPRDHAHPELDGELDRLADDVHAVRNRVADLDDRLDAGFENFEEILSYLDETTATLDENLRTVARTLLHLRGRVADLEAADLERTALAELLRSANAAGEKKARCEECDATVHLDLLAEPRCPSCRTPFRELSSSPGFFGSATLHTGRLPALEAADSSGATDEVEDLLDEAIADERDADADSDADDDSSDERDQPPAAREEESTQRGAGTAAGSEHGGD</sequence>
<dbReference type="AlphaFoldDB" id="A0A0D6JP99"/>
<feature type="compositionally biased region" description="Basic and acidic residues" evidence="1">
    <location>
        <begin position="285"/>
        <end position="298"/>
    </location>
</feature>